<dbReference type="CDD" id="cd02209">
    <property type="entry name" value="cupin_XRE_C"/>
    <property type="match status" value="1"/>
</dbReference>
<sequence>MRMSQNELDINAFNSYISHNIKFLRAKRNYTQKQLSEVSGIPRTTLTNIESGEGNPSLSNIIKLAKALNVSIDLLVSAPRPETILLKENELPLEIKGGASITKLLPEKIKGLDIDRVKLDPGQTFRGTPHLAGTREYMTVIKGEIVIRMNGEKFHLLQNDVLAFPGDVHHSYENPLASESSYMSIVVPS</sequence>
<accession>E1X0Y2</accession>
<organism evidence="5 6">
    <name type="scientific">Halobacteriovorax marinus (strain ATCC BAA-682 / DSM 15412 / SJ)</name>
    <name type="common">Bacteriovorax marinus</name>
    <dbReference type="NCBI Taxonomy" id="862908"/>
    <lineage>
        <taxon>Bacteria</taxon>
        <taxon>Pseudomonadati</taxon>
        <taxon>Bdellovibrionota</taxon>
        <taxon>Bacteriovoracia</taxon>
        <taxon>Bacteriovoracales</taxon>
        <taxon>Halobacteriovoraceae</taxon>
        <taxon>Halobacteriovorax</taxon>
    </lineage>
</organism>
<dbReference type="HOGENOM" id="CLU_085376_5_1_7"/>
<evidence type="ECO:0000313" key="6">
    <source>
        <dbReference type="Proteomes" id="UP000008963"/>
    </source>
</evidence>
<dbReference type="KEGG" id="bmx:BMS_1627"/>
<dbReference type="PANTHER" id="PTHR46797:SF23">
    <property type="entry name" value="HTH-TYPE TRANSCRIPTIONAL REGULATOR SUTR"/>
    <property type="match status" value="1"/>
</dbReference>
<name>E1X0Y2_HALMS</name>
<dbReference type="SUPFAM" id="SSF47413">
    <property type="entry name" value="lambda repressor-like DNA-binding domains"/>
    <property type="match status" value="1"/>
</dbReference>
<dbReference type="AlphaFoldDB" id="E1X0Y2"/>
<proteinExistence type="predicted"/>
<evidence type="ECO:0000256" key="2">
    <source>
        <dbReference type="ARBA" id="ARBA00023125"/>
    </source>
</evidence>
<dbReference type="Gene3D" id="2.60.120.10">
    <property type="entry name" value="Jelly Rolls"/>
    <property type="match status" value="1"/>
</dbReference>
<dbReference type="EMBL" id="FQ312005">
    <property type="protein sequence ID" value="CBW26471.1"/>
    <property type="molecule type" value="Genomic_DNA"/>
</dbReference>
<dbReference type="Gene3D" id="1.10.260.40">
    <property type="entry name" value="lambda repressor-like DNA-binding domains"/>
    <property type="match status" value="1"/>
</dbReference>
<dbReference type="InterPro" id="IPR011051">
    <property type="entry name" value="RmlC_Cupin_sf"/>
</dbReference>
<dbReference type="Proteomes" id="UP000008963">
    <property type="component" value="Chromosome"/>
</dbReference>
<dbReference type="InterPro" id="IPR014710">
    <property type="entry name" value="RmlC-like_jellyroll"/>
</dbReference>
<dbReference type="Pfam" id="PF01381">
    <property type="entry name" value="HTH_3"/>
    <property type="match status" value="1"/>
</dbReference>
<dbReference type="STRING" id="862908.BMS_1627"/>
<keyword evidence="2 5" id="KW-0238">DNA-binding</keyword>
<dbReference type="PANTHER" id="PTHR46797">
    <property type="entry name" value="HTH-TYPE TRANSCRIPTIONAL REGULATOR"/>
    <property type="match status" value="1"/>
</dbReference>
<dbReference type="PROSITE" id="PS50943">
    <property type="entry name" value="HTH_CROC1"/>
    <property type="match status" value="1"/>
</dbReference>
<gene>
    <name evidence="5" type="ordered locus">BMS_1627</name>
</gene>
<dbReference type="eggNOG" id="COG1476">
    <property type="taxonomic scope" value="Bacteria"/>
</dbReference>
<dbReference type="InterPro" id="IPR001387">
    <property type="entry name" value="Cro/C1-type_HTH"/>
</dbReference>
<dbReference type="GO" id="GO:0005829">
    <property type="term" value="C:cytosol"/>
    <property type="evidence" value="ECO:0007669"/>
    <property type="project" value="TreeGrafter"/>
</dbReference>
<feature type="domain" description="HTH cro/C1-type" evidence="4">
    <location>
        <begin position="21"/>
        <end position="75"/>
    </location>
</feature>
<dbReference type="SMART" id="SM00530">
    <property type="entry name" value="HTH_XRE"/>
    <property type="match status" value="1"/>
</dbReference>
<dbReference type="Pfam" id="PF07883">
    <property type="entry name" value="Cupin_2"/>
    <property type="match status" value="1"/>
</dbReference>
<keyword evidence="1" id="KW-0805">Transcription regulation</keyword>
<dbReference type="GO" id="GO:0003700">
    <property type="term" value="F:DNA-binding transcription factor activity"/>
    <property type="evidence" value="ECO:0007669"/>
    <property type="project" value="TreeGrafter"/>
</dbReference>
<evidence type="ECO:0000256" key="3">
    <source>
        <dbReference type="ARBA" id="ARBA00023163"/>
    </source>
</evidence>
<protein>
    <submittedName>
        <fullName evidence="5">Helix-turn-helix DNA-binding protein</fullName>
    </submittedName>
</protein>
<evidence type="ECO:0000259" key="4">
    <source>
        <dbReference type="PROSITE" id="PS50943"/>
    </source>
</evidence>
<reference evidence="6" key="1">
    <citation type="journal article" date="2013" name="ISME J.">
        <title>A small predatory core genome in the divergent marine Bacteriovorax marinus SJ and the terrestrial Bdellovibrio bacteriovorus.</title>
        <authorList>
            <person name="Crossman L.C."/>
            <person name="Chen H."/>
            <person name="Cerdeno-Tarraga A.M."/>
            <person name="Brooks K."/>
            <person name="Quail M.A."/>
            <person name="Pineiro S.A."/>
            <person name="Hobley L."/>
            <person name="Sockett R.E."/>
            <person name="Bentley S.D."/>
            <person name="Parkhill J."/>
            <person name="Williams H.N."/>
            <person name="Stine O.C."/>
        </authorList>
    </citation>
    <scope>NUCLEOTIDE SEQUENCE [LARGE SCALE GENOMIC DNA]</scope>
    <source>
        <strain evidence="6">ATCC BAA-682 / DSM 15412 / SJ</strain>
    </source>
</reference>
<evidence type="ECO:0000313" key="5">
    <source>
        <dbReference type="EMBL" id="CBW26471.1"/>
    </source>
</evidence>
<dbReference type="SUPFAM" id="SSF51182">
    <property type="entry name" value="RmlC-like cupins"/>
    <property type="match status" value="1"/>
</dbReference>
<dbReference type="eggNOG" id="COG0662">
    <property type="taxonomic scope" value="Bacteria"/>
</dbReference>
<dbReference type="InterPro" id="IPR010982">
    <property type="entry name" value="Lambda_DNA-bd_dom_sf"/>
</dbReference>
<keyword evidence="3" id="KW-0804">Transcription</keyword>
<dbReference type="PATRIC" id="fig|862908.3.peg.1549"/>
<dbReference type="CDD" id="cd00093">
    <property type="entry name" value="HTH_XRE"/>
    <property type="match status" value="1"/>
</dbReference>
<evidence type="ECO:0000256" key="1">
    <source>
        <dbReference type="ARBA" id="ARBA00023015"/>
    </source>
</evidence>
<dbReference type="InterPro" id="IPR050807">
    <property type="entry name" value="TransReg_Diox_bact_type"/>
</dbReference>
<dbReference type="GO" id="GO:0003677">
    <property type="term" value="F:DNA binding"/>
    <property type="evidence" value="ECO:0007669"/>
    <property type="project" value="UniProtKB-KW"/>
</dbReference>
<dbReference type="InterPro" id="IPR013096">
    <property type="entry name" value="Cupin_2"/>
</dbReference>
<keyword evidence="6" id="KW-1185">Reference proteome</keyword>